<dbReference type="EMBL" id="JAUESC010000386">
    <property type="protein sequence ID" value="KAK0576197.1"/>
    <property type="molecule type" value="Genomic_DNA"/>
</dbReference>
<dbReference type="AlphaFoldDB" id="A0AA39RPR5"/>
<comment type="caution">
    <text evidence="2">The sequence shown here is derived from an EMBL/GenBank/DDBJ whole genome shotgun (WGS) entry which is preliminary data.</text>
</comment>
<evidence type="ECO:0000313" key="3">
    <source>
        <dbReference type="Proteomes" id="UP001168877"/>
    </source>
</evidence>
<keyword evidence="3" id="KW-1185">Reference proteome</keyword>
<protein>
    <submittedName>
        <fullName evidence="2">Uncharacterized protein</fullName>
    </submittedName>
</protein>
<reference evidence="2" key="1">
    <citation type="journal article" date="2022" name="Plant J.">
        <title>Strategies of tolerance reflected in two North American maple genomes.</title>
        <authorList>
            <person name="McEvoy S.L."/>
            <person name="Sezen U.U."/>
            <person name="Trouern-Trend A."/>
            <person name="McMahon S.M."/>
            <person name="Schaberg P.G."/>
            <person name="Yang J."/>
            <person name="Wegrzyn J.L."/>
            <person name="Swenson N.G."/>
        </authorList>
    </citation>
    <scope>NUCLEOTIDE SEQUENCE</scope>
    <source>
        <strain evidence="2">NS2018</strain>
    </source>
</reference>
<accession>A0AA39RPR5</accession>
<proteinExistence type="predicted"/>
<reference evidence="2" key="2">
    <citation type="submission" date="2023-06" db="EMBL/GenBank/DDBJ databases">
        <authorList>
            <person name="Swenson N.G."/>
            <person name="Wegrzyn J.L."/>
            <person name="Mcevoy S.L."/>
        </authorList>
    </citation>
    <scope>NUCLEOTIDE SEQUENCE</scope>
    <source>
        <strain evidence="2">NS2018</strain>
        <tissue evidence="2">Leaf</tissue>
    </source>
</reference>
<sequence>MKHAGNGYSGHYKGNTGGSAGQTYGDSGNYVGHSNGNAGGNIGSFNGHSNGKQVANGKHVGSGGSYGKKFGTAAEGRGMGKSFTAGSTAKAKNASMSAVPIASTSSGSRFEILREEEGVILSTTENQDNTQAEAEASNSNPTPCQLDSEVLDNAAALRQLHREVSKFDGTSSDIRGGESLLSDRGEVEPPVETFDKVASDLKEAMEVIVE</sequence>
<evidence type="ECO:0000256" key="1">
    <source>
        <dbReference type="SAM" id="MobiDB-lite"/>
    </source>
</evidence>
<feature type="region of interest" description="Disordered" evidence="1">
    <location>
        <begin position="1"/>
        <end position="27"/>
    </location>
</feature>
<dbReference type="Proteomes" id="UP001168877">
    <property type="component" value="Unassembled WGS sequence"/>
</dbReference>
<gene>
    <name evidence="2" type="ORF">LWI29_013592</name>
</gene>
<feature type="compositionally biased region" description="Polar residues" evidence="1">
    <location>
        <begin position="43"/>
        <end position="53"/>
    </location>
</feature>
<evidence type="ECO:0000313" key="2">
    <source>
        <dbReference type="EMBL" id="KAK0576197.1"/>
    </source>
</evidence>
<organism evidence="2 3">
    <name type="scientific">Acer saccharum</name>
    <name type="common">Sugar maple</name>
    <dbReference type="NCBI Taxonomy" id="4024"/>
    <lineage>
        <taxon>Eukaryota</taxon>
        <taxon>Viridiplantae</taxon>
        <taxon>Streptophyta</taxon>
        <taxon>Embryophyta</taxon>
        <taxon>Tracheophyta</taxon>
        <taxon>Spermatophyta</taxon>
        <taxon>Magnoliopsida</taxon>
        <taxon>eudicotyledons</taxon>
        <taxon>Gunneridae</taxon>
        <taxon>Pentapetalae</taxon>
        <taxon>rosids</taxon>
        <taxon>malvids</taxon>
        <taxon>Sapindales</taxon>
        <taxon>Sapindaceae</taxon>
        <taxon>Hippocastanoideae</taxon>
        <taxon>Acereae</taxon>
        <taxon>Acer</taxon>
    </lineage>
</organism>
<name>A0AA39RPR5_ACESA</name>
<feature type="region of interest" description="Disordered" evidence="1">
    <location>
        <begin position="41"/>
        <end position="65"/>
    </location>
</feature>